<evidence type="ECO:0000313" key="2">
    <source>
        <dbReference type="Proteomes" id="UP000679575"/>
    </source>
</evidence>
<proteinExistence type="predicted"/>
<dbReference type="Proteomes" id="UP000679575">
    <property type="component" value="Chromosome"/>
</dbReference>
<reference evidence="1 2" key="1">
    <citation type="submission" date="2021-04" db="EMBL/GenBank/DDBJ databases">
        <title>Novel species identification of genus Shewanella.</title>
        <authorList>
            <person name="Liu G."/>
        </authorList>
    </citation>
    <scope>NUCLEOTIDE SEQUENCE [LARGE SCALE GENOMIC DNA]</scope>
    <source>
        <strain evidence="1 2">FJAT-54481</strain>
    </source>
</reference>
<sequence>MQYVTLFGNPGGLEYLEGETLKILPMPTRLFVNNRDADVAACRGHLEIIQSPLLGLNHGGIDADITGYNGAEYAHISVIPISSSSGATVKVAQ</sequence>
<protein>
    <submittedName>
        <fullName evidence="1">Uncharacterized protein</fullName>
    </submittedName>
</protein>
<accession>A0ABX7YTP0</accession>
<dbReference type="EMBL" id="CP073587">
    <property type="protein sequence ID" value="QUN05735.1"/>
    <property type="molecule type" value="Genomic_DNA"/>
</dbReference>
<gene>
    <name evidence="1" type="ORF">KDN34_16395</name>
</gene>
<evidence type="ECO:0000313" key="1">
    <source>
        <dbReference type="EMBL" id="QUN05735.1"/>
    </source>
</evidence>
<keyword evidence="2" id="KW-1185">Reference proteome</keyword>
<name>A0ABX7YTP0_9GAMM</name>
<dbReference type="RefSeq" id="WP_212594762.1">
    <property type="nucleotide sequence ID" value="NZ_CP073587.1"/>
</dbReference>
<organism evidence="1 2">
    <name type="scientific">Shewanella yunxiaonensis</name>
    <dbReference type="NCBI Taxonomy" id="2829809"/>
    <lineage>
        <taxon>Bacteria</taxon>
        <taxon>Pseudomonadati</taxon>
        <taxon>Pseudomonadota</taxon>
        <taxon>Gammaproteobacteria</taxon>
        <taxon>Alteromonadales</taxon>
        <taxon>Shewanellaceae</taxon>
        <taxon>Shewanella</taxon>
    </lineage>
</organism>